<dbReference type="Gene3D" id="3.10.180.10">
    <property type="entry name" value="2,3-Dihydroxybiphenyl 1,2-Dioxygenase, domain 1"/>
    <property type="match status" value="1"/>
</dbReference>
<keyword evidence="3" id="KW-1185">Reference proteome</keyword>
<dbReference type="OrthoDB" id="9812467at2"/>
<name>A0A1I4BUA1_9HYPH</name>
<dbReference type="Pfam" id="PF13468">
    <property type="entry name" value="Glyoxalase_3"/>
    <property type="match status" value="1"/>
</dbReference>
<dbReference type="InterPro" id="IPR029068">
    <property type="entry name" value="Glyas_Bleomycin-R_OHBP_Dase"/>
</dbReference>
<gene>
    <name evidence="2" type="ORF">SAMN04488498_11147</name>
</gene>
<dbReference type="SUPFAM" id="SSF54593">
    <property type="entry name" value="Glyoxalase/Bleomycin resistance protein/Dihydroxybiphenyl dioxygenase"/>
    <property type="match status" value="1"/>
</dbReference>
<dbReference type="InterPro" id="IPR025870">
    <property type="entry name" value="Glyoxalase-like_dom"/>
</dbReference>
<evidence type="ECO:0000313" key="3">
    <source>
        <dbReference type="Proteomes" id="UP000323300"/>
    </source>
</evidence>
<dbReference type="AlphaFoldDB" id="A0A1I4BUA1"/>
<dbReference type="Proteomes" id="UP000323300">
    <property type="component" value="Unassembled WGS sequence"/>
</dbReference>
<accession>A0A1I4BUA1</accession>
<reference evidence="2 3" key="1">
    <citation type="submission" date="2016-10" db="EMBL/GenBank/DDBJ databases">
        <authorList>
            <person name="Varghese N."/>
            <person name="Submissions S."/>
        </authorList>
    </citation>
    <scope>NUCLEOTIDE SEQUENCE [LARGE SCALE GENOMIC DNA]</scope>
    <source>
        <strain evidence="2 3">DSM 21822</strain>
    </source>
</reference>
<dbReference type="EMBL" id="FOSL01000011">
    <property type="protein sequence ID" value="SFK71596.1"/>
    <property type="molecule type" value="Genomic_DNA"/>
</dbReference>
<sequence length="291" mass="30712">MTLPIDHLVLPVADLHAARARLGALGFTVAPVGVHPFGTVNCCVYLQGGTFLEPLAIGDRAAAGAAMRNGNVFVARDRAFRERQGDEGFSAVVFGTENADADDRRFRAEKISAGAMLEFSRPFVDAAGQTDTASFKLAFAAEPDAETAFFFACERVNAPKIDRTALERHANGVSALRGVVAVAHKPLKHRDFLRRLTGADAAGDNAAGFDIAVGNSTVVVVDPAAAKARYGTAASTSDGLQLHAAIFGVADPAAAEKLFNANAISYERRDNRIIVPPAPGQGTNFVFEAMR</sequence>
<evidence type="ECO:0000259" key="1">
    <source>
        <dbReference type="Pfam" id="PF13468"/>
    </source>
</evidence>
<feature type="domain" description="Glyoxalase-like" evidence="1">
    <location>
        <begin position="5"/>
        <end position="196"/>
    </location>
</feature>
<dbReference type="RefSeq" id="WP_149761499.1">
    <property type="nucleotide sequence ID" value="NZ_BSPE01000004.1"/>
</dbReference>
<organism evidence="2 3">
    <name type="scientific">Neomesorhizobium albiziae</name>
    <dbReference type="NCBI Taxonomy" id="335020"/>
    <lineage>
        <taxon>Bacteria</taxon>
        <taxon>Pseudomonadati</taxon>
        <taxon>Pseudomonadota</taxon>
        <taxon>Alphaproteobacteria</taxon>
        <taxon>Hyphomicrobiales</taxon>
        <taxon>Phyllobacteriaceae</taxon>
        <taxon>Neomesorhizobium</taxon>
    </lineage>
</organism>
<proteinExistence type="predicted"/>
<evidence type="ECO:0000313" key="2">
    <source>
        <dbReference type="EMBL" id="SFK71596.1"/>
    </source>
</evidence>
<protein>
    <submittedName>
        <fullName evidence="2">Glyoxalase-like domain-containing protein</fullName>
    </submittedName>
</protein>